<accession>A0A502G6V5</accession>
<feature type="compositionally biased region" description="Acidic residues" evidence="1">
    <location>
        <begin position="49"/>
        <end position="63"/>
    </location>
</feature>
<comment type="caution">
    <text evidence="2">The sequence shown here is derived from an EMBL/GenBank/DDBJ whole genome shotgun (WGS) entry which is preliminary data.</text>
</comment>
<proteinExistence type="predicted"/>
<sequence length="183" mass="19908">MTVAWTEANQRCVERVPVIDAHGRISATALTPVALEEVWSLLADFPLPPDDDADEPDEDDGELSDGRGGYTSRGGSATSVGSYAIRRVMELVEQIAARQTALHEADWTAWCVRLGQTLELASDDAEIAAFRALGLNPLSPLRAAPFRPDFARDGMTPAGQLYEETLDRVAIAWQVDTLELLEA</sequence>
<protein>
    <submittedName>
        <fullName evidence="2">Uncharacterized protein</fullName>
    </submittedName>
</protein>
<dbReference type="AlphaFoldDB" id="A0A502G6V5"/>
<dbReference type="Proteomes" id="UP000317078">
    <property type="component" value="Unassembled WGS sequence"/>
</dbReference>
<feature type="region of interest" description="Disordered" evidence="1">
    <location>
        <begin position="46"/>
        <end position="78"/>
    </location>
</feature>
<evidence type="ECO:0000256" key="1">
    <source>
        <dbReference type="SAM" id="MobiDB-lite"/>
    </source>
</evidence>
<name>A0A502G6V5_9PROT</name>
<evidence type="ECO:0000313" key="2">
    <source>
        <dbReference type="EMBL" id="TPG57827.1"/>
    </source>
</evidence>
<reference evidence="2 3" key="1">
    <citation type="journal article" date="2019" name="Environ. Microbiol.">
        <title>Species interactions and distinct microbial communities in high Arctic permafrost affected cryosols are associated with the CH4 and CO2 gas fluxes.</title>
        <authorList>
            <person name="Altshuler I."/>
            <person name="Hamel J."/>
            <person name="Turney S."/>
            <person name="Magnuson E."/>
            <person name="Levesque R."/>
            <person name="Greer C."/>
            <person name="Whyte L.G."/>
        </authorList>
    </citation>
    <scope>NUCLEOTIDE SEQUENCE [LARGE SCALE GENOMIC DNA]</scope>
    <source>
        <strain evidence="2 3">S9.3B</strain>
    </source>
</reference>
<keyword evidence="3" id="KW-1185">Reference proteome</keyword>
<organism evidence="2 3">
    <name type="scientific">Muricoccus nepalensis</name>
    <dbReference type="NCBI Taxonomy" id="1854500"/>
    <lineage>
        <taxon>Bacteria</taxon>
        <taxon>Pseudomonadati</taxon>
        <taxon>Pseudomonadota</taxon>
        <taxon>Alphaproteobacteria</taxon>
        <taxon>Acetobacterales</taxon>
        <taxon>Roseomonadaceae</taxon>
        <taxon>Muricoccus</taxon>
    </lineage>
</organism>
<dbReference type="EMBL" id="RCZP01000007">
    <property type="protein sequence ID" value="TPG57827.1"/>
    <property type="molecule type" value="Genomic_DNA"/>
</dbReference>
<evidence type="ECO:0000313" key="3">
    <source>
        <dbReference type="Proteomes" id="UP000317078"/>
    </source>
</evidence>
<gene>
    <name evidence="2" type="ORF">EAH89_10445</name>
</gene>